<sequence>MSTKDQEACHNTVLLHLIKIINWRLATESATKIDFNWWHRLGGDCRIPWSMLKKTSELSGLLSGFCVEGFLWEDDSTERLNQVDKYYKEACHNTVLLHLIKIINGRLATESATKIDLNWWHRLGGDCRIQWSMLKRASEYQVYFQDFVVKDSCGRMTRQRDWYFSLLKEPLILEETLSKFLQTVNVSIVDEMEN</sequence>
<dbReference type="AlphaFoldDB" id="A0A834WQ85"/>
<evidence type="ECO:0000313" key="2">
    <source>
        <dbReference type="Proteomes" id="UP000634136"/>
    </source>
</evidence>
<dbReference type="Proteomes" id="UP000634136">
    <property type="component" value="Unassembled WGS sequence"/>
</dbReference>
<evidence type="ECO:0000313" key="1">
    <source>
        <dbReference type="EMBL" id="KAF7825364.1"/>
    </source>
</evidence>
<accession>A0A834WQ85</accession>
<keyword evidence="2" id="KW-1185">Reference proteome</keyword>
<reference evidence="1" key="1">
    <citation type="submission" date="2020-09" db="EMBL/GenBank/DDBJ databases">
        <title>Genome-Enabled Discovery of Anthraquinone Biosynthesis in Senna tora.</title>
        <authorList>
            <person name="Kang S.-H."/>
            <person name="Pandey R.P."/>
            <person name="Lee C.-M."/>
            <person name="Sim J.-S."/>
            <person name="Jeong J.-T."/>
            <person name="Choi B.-S."/>
            <person name="Jung M."/>
            <person name="Ginzburg D."/>
            <person name="Zhao K."/>
            <person name="Won S.Y."/>
            <person name="Oh T.-J."/>
            <person name="Yu Y."/>
            <person name="Kim N.-H."/>
            <person name="Lee O.R."/>
            <person name="Lee T.-H."/>
            <person name="Bashyal P."/>
            <person name="Kim T.-S."/>
            <person name="Lee W.-H."/>
            <person name="Kawkins C."/>
            <person name="Kim C.-K."/>
            <person name="Kim J.S."/>
            <person name="Ahn B.O."/>
            <person name="Rhee S.Y."/>
            <person name="Sohng J.K."/>
        </authorList>
    </citation>
    <scope>NUCLEOTIDE SEQUENCE</scope>
    <source>
        <tissue evidence="1">Leaf</tissue>
    </source>
</reference>
<organism evidence="1 2">
    <name type="scientific">Senna tora</name>
    <dbReference type="NCBI Taxonomy" id="362788"/>
    <lineage>
        <taxon>Eukaryota</taxon>
        <taxon>Viridiplantae</taxon>
        <taxon>Streptophyta</taxon>
        <taxon>Embryophyta</taxon>
        <taxon>Tracheophyta</taxon>
        <taxon>Spermatophyta</taxon>
        <taxon>Magnoliopsida</taxon>
        <taxon>eudicotyledons</taxon>
        <taxon>Gunneridae</taxon>
        <taxon>Pentapetalae</taxon>
        <taxon>rosids</taxon>
        <taxon>fabids</taxon>
        <taxon>Fabales</taxon>
        <taxon>Fabaceae</taxon>
        <taxon>Caesalpinioideae</taxon>
        <taxon>Cassia clade</taxon>
        <taxon>Senna</taxon>
    </lineage>
</organism>
<dbReference type="EMBL" id="JAAIUW010000006">
    <property type="protein sequence ID" value="KAF7825364.1"/>
    <property type="molecule type" value="Genomic_DNA"/>
</dbReference>
<comment type="caution">
    <text evidence="1">The sequence shown here is derived from an EMBL/GenBank/DDBJ whole genome shotgun (WGS) entry which is preliminary data.</text>
</comment>
<proteinExistence type="predicted"/>
<name>A0A834WQ85_9FABA</name>
<protein>
    <submittedName>
        <fullName evidence="1">Uncharacterized protein</fullName>
    </submittedName>
</protein>
<gene>
    <name evidence="1" type="ORF">G2W53_016528</name>
</gene>